<gene>
    <name evidence="1" type="ORF">SAMN04515649_101315</name>
</gene>
<dbReference type="InterPro" id="IPR006427">
    <property type="entry name" value="Portal_HK97"/>
</dbReference>
<evidence type="ECO:0000313" key="1">
    <source>
        <dbReference type="EMBL" id="SHK93732.1"/>
    </source>
</evidence>
<dbReference type="AlphaFoldDB" id="A0AB74EU59"/>
<proteinExistence type="predicted"/>
<evidence type="ECO:0000313" key="2">
    <source>
        <dbReference type="Proteomes" id="UP000184012"/>
    </source>
</evidence>
<dbReference type="Pfam" id="PF04860">
    <property type="entry name" value="Phage_portal"/>
    <property type="match status" value="1"/>
</dbReference>
<dbReference type="RefSeq" id="WP_073382013.1">
    <property type="nucleotide sequence ID" value="NZ_DBFXFH010000047.1"/>
</dbReference>
<sequence length="419" mass="47641">MISKLFEKRETTVTVEENKNEESSYSNVEAAMLKAFGIDAQGYADESALKEATYFTCIKILAESVAKIPCYLTQETAEGDERAESEPLYEKVALRPNPYMTAIDFWKAIEVNRHHTGHGCALIERNHREEVLNLWPIRLHRLIIDDAGLCKSEMVNPVMVEFSSVGSNDMEYCRYEDILHLKSFTQDGLNAKPNRYMVKSVVNTGLKSQKYLNELYGSGLTNKAVVQLTSDMREEKNLKKMQQKFERIFSSSGRIFTVPAGYTISPLNISLSDAQFEQVRRMTISQIASSFGIKMYQLNDLKDTNNNSLEQQQLSFLVDTLLILFEGNEQELNWKLLSPEQRRKGLKFRFNTNVMLRTTAEAQANILTKYVAAGIYTPNEARRMTQYKAKPGADELIVNSGVLKINDIGKEDDKKNGNT</sequence>
<organism evidence="1 2">
    <name type="scientific">Eubacterium callanderi</name>
    <dbReference type="NCBI Taxonomy" id="53442"/>
    <lineage>
        <taxon>Bacteria</taxon>
        <taxon>Bacillati</taxon>
        <taxon>Bacillota</taxon>
        <taxon>Clostridia</taxon>
        <taxon>Eubacteriales</taxon>
        <taxon>Eubacteriaceae</taxon>
        <taxon>Eubacterium</taxon>
    </lineage>
</organism>
<accession>A0AB74EU59</accession>
<comment type="caution">
    <text evidence="1">The sequence shown here is derived from an EMBL/GenBank/DDBJ whole genome shotgun (WGS) entry which is preliminary data.</text>
</comment>
<dbReference type="NCBIfam" id="TIGR01537">
    <property type="entry name" value="portal_HK97"/>
    <property type="match status" value="1"/>
</dbReference>
<reference evidence="1 2" key="1">
    <citation type="submission" date="2016-11" db="EMBL/GenBank/DDBJ databases">
        <authorList>
            <person name="Varghese N."/>
            <person name="Submissions S."/>
        </authorList>
    </citation>
    <scope>NUCLEOTIDE SEQUENCE [LARGE SCALE GENOMIC DNA]</scope>
    <source>
        <strain evidence="1 2">FD</strain>
    </source>
</reference>
<dbReference type="InterPro" id="IPR006944">
    <property type="entry name" value="Phage/GTA_portal"/>
</dbReference>
<dbReference type="Proteomes" id="UP000184012">
    <property type="component" value="Unassembled WGS sequence"/>
</dbReference>
<name>A0AB74EU59_9FIRM</name>
<dbReference type="EMBL" id="FRBP01000001">
    <property type="protein sequence ID" value="SHK93732.1"/>
    <property type="molecule type" value="Genomic_DNA"/>
</dbReference>
<protein>
    <submittedName>
        <fullName evidence="1">Phage portal protein, HK97 family</fullName>
    </submittedName>
</protein>